<dbReference type="STRING" id="1122181.GCA_000382265_00469"/>
<proteinExistence type="predicted"/>
<organism evidence="2 3">
    <name type="scientific">Yoonia vestfoldensis</name>
    <dbReference type="NCBI Taxonomy" id="245188"/>
    <lineage>
        <taxon>Bacteria</taxon>
        <taxon>Pseudomonadati</taxon>
        <taxon>Pseudomonadota</taxon>
        <taxon>Alphaproteobacteria</taxon>
        <taxon>Rhodobacterales</taxon>
        <taxon>Paracoccaceae</taxon>
        <taxon>Yoonia</taxon>
    </lineage>
</organism>
<feature type="transmembrane region" description="Helical" evidence="1">
    <location>
        <begin position="134"/>
        <end position="157"/>
    </location>
</feature>
<gene>
    <name evidence="2" type="ORF">LOKVESSMR4R_01602</name>
</gene>
<reference evidence="2 3" key="1">
    <citation type="submission" date="2017-05" db="EMBL/GenBank/DDBJ databases">
        <title>Genome Sequence of Loktanella vestfoldensis Strain SMR4r Isolated from a Culture of the Diatom Skeletonema marinoi.</title>
        <authorList>
            <person name="Topel M."/>
            <person name="Pinder M.I.M."/>
            <person name="Johansson O.N."/>
            <person name="Kourtchenko O."/>
            <person name="Godhe A."/>
            <person name="Clarke A.K."/>
        </authorList>
    </citation>
    <scope>NUCLEOTIDE SEQUENCE [LARGE SCALE GENOMIC DNA]</scope>
    <source>
        <strain evidence="2 3">SMR4r</strain>
    </source>
</reference>
<feature type="transmembrane region" description="Helical" evidence="1">
    <location>
        <begin position="31"/>
        <end position="48"/>
    </location>
</feature>
<feature type="transmembrane region" description="Helical" evidence="1">
    <location>
        <begin position="76"/>
        <end position="98"/>
    </location>
</feature>
<dbReference type="AlphaFoldDB" id="A0A1Y0EBA5"/>
<evidence type="ECO:0000256" key="1">
    <source>
        <dbReference type="SAM" id="Phobius"/>
    </source>
</evidence>
<evidence type="ECO:0000313" key="2">
    <source>
        <dbReference type="EMBL" id="ARU00917.1"/>
    </source>
</evidence>
<keyword evidence="1" id="KW-1133">Transmembrane helix</keyword>
<dbReference type="RefSeq" id="WP_087207286.1">
    <property type="nucleotide sequence ID" value="NZ_CP021431.1"/>
</dbReference>
<sequence length="167" mass="18648">MPVTSDIVRTWRAPRAVMRSILDQGRREDRAIAYLMIACFVIFVAQWPRLSRMAAGFDLPPGAEVPALDRLMAYEFVAWLMVWPLFLYFLGGATHLVAKLLGGKGTMYGARIALFWTMLATTPAILLHGMTRGFIGPGLETNIVGAFWLAAFAVIWVQSMREAESRP</sequence>
<protein>
    <submittedName>
        <fullName evidence="2">YIP1 family protein</fullName>
    </submittedName>
</protein>
<dbReference type="KEGG" id="lvs:LOKVESSMR4R_01602"/>
<keyword evidence="1" id="KW-0472">Membrane</keyword>
<dbReference type="OrthoDB" id="7771437at2"/>
<keyword evidence="3" id="KW-1185">Reference proteome</keyword>
<evidence type="ECO:0000313" key="3">
    <source>
        <dbReference type="Proteomes" id="UP000195273"/>
    </source>
</evidence>
<dbReference type="Proteomes" id="UP000195273">
    <property type="component" value="Chromosome"/>
</dbReference>
<keyword evidence="1" id="KW-0812">Transmembrane</keyword>
<accession>A0A1Y0EBA5</accession>
<feature type="transmembrane region" description="Helical" evidence="1">
    <location>
        <begin position="110"/>
        <end position="128"/>
    </location>
</feature>
<name>A0A1Y0EBA5_9RHOB</name>
<dbReference type="EMBL" id="CP021431">
    <property type="protein sequence ID" value="ARU00917.1"/>
    <property type="molecule type" value="Genomic_DNA"/>
</dbReference>